<dbReference type="InterPro" id="IPR056924">
    <property type="entry name" value="SH3_Tf2-1"/>
</dbReference>
<feature type="domain" description="Tf2-1-like SH3-like" evidence="2">
    <location>
        <begin position="47"/>
        <end position="78"/>
    </location>
</feature>
<proteinExistence type="predicted"/>
<feature type="non-terminal residue" evidence="3">
    <location>
        <position position="1"/>
    </location>
</feature>
<dbReference type="InterPro" id="IPR000477">
    <property type="entry name" value="RT_dom"/>
</dbReference>
<accession>A0A371HUV7</accession>
<evidence type="ECO:0000313" key="4">
    <source>
        <dbReference type="Proteomes" id="UP000257109"/>
    </source>
</evidence>
<dbReference type="InterPro" id="IPR043502">
    <property type="entry name" value="DNA/RNA_pol_sf"/>
</dbReference>
<dbReference type="Gene3D" id="3.30.70.270">
    <property type="match status" value="1"/>
</dbReference>
<comment type="caution">
    <text evidence="3">The sequence shown here is derived from an EMBL/GenBank/DDBJ whole genome shotgun (WGS) entry which is preliminary data.</text>
</comment>
<evidence type="ECO:0000313" key="3">
    <source>
        <dbReference type="EMBL" id="RDY06575.1"/>
    </source>
</evidence>
<dbReference type="AlphaFoldDB" id="A0A371HUV7"/>
<evidence type="ECO:0000259" key="1">
    <source>
        <dbReference type="Pfam" id="PF00078"/>
    </source>
</evidence>
<dbReference type="Pfam" id="PF24626">
    <property type="entry name" value="SH3_Tf2-1"/>
    <property type="match status" value="1"/>
</dbReference>
<evidence type="ECO:0000259" key="2">
    <source>
        <dbReference type="Pfam" id="PF24626"/>
    </source>
</evidence>
<organism evidence="3 4">
    <name type="scientific">Mucuna pruriens</name>
    <name type="common">Velvet bean</name>
    <name type="synonym">Dolichos pruriens</name>
    <dbReference type="NCBI Taxonomy" id="157652"/>
    <lineage>
        <taxon>Eukaryota</taxon>
        <taxon>Viridiplantae</taxon>
        <taxon>Streptophyta</taxon>
        <taxon>Embryophyta</taxon>
        <taxon>Tracheophyta</taxon>
        <taxon>Spermatophyta</taxon>
        <taxon>Magnoliopsida</taxon>
        <taxon>eudicotyledons</taxon>
        <taxon>Gunneridae</taxon>
        <taxon>Pentapetalae</taxon>
        <taxon>rosids</taxon>
        <taxon>fabids</taxon>
        <taxon>Fabales</taxon>
        <taxon>Fabaceae</taxon>
        <taxon>Papilionoideae</taxon>
        <taxon>50 kb inversion clade</taxon>
        <taxon>NPAAA clade</taxon>
        <taxon>indigoferoid/millettioid clade</taxon>
        <taxon>Phaseoleae</taxon>
        <taxon>Mucuna</taxon>
    </lineage>
</organism>
<dbReference type="Proteomes" id="UP000257109">
    <property type="component" value="Unassembled WGS sequence"/>
</dbReference>
<gene>
    <name evidence="3" type="primary">pol</name>
    <name evidence="3" type="ORF">CR513_09422</name>
</gene>
<dbReference type="InterPro" id="IPR043128">
    <property type="entry name" value="Rev_trsase/Diguanyl_cyclase"/>
</dbReference>
<dbReference type="OrthoDB" id="529980at2759"/>
<keyword evidence="4" id="KW-1185">Reference proteome</keyword>
<sequence length="263" mass="30445">MGCHAFQVEKCLKHIHETHEPHILTFSTNEHANLDGKHRVDFVKELHAKKLKPRGDGHFQMLERINDNAYKLDLPTTYMVFDSRINSFEEGRNDRDRPNKAKDPLHDIGVHMTRSETKMMKQSLQGLIVEIKESSEQNSPKQKIPSISGNVARERMGKRKHEPMCYTYDPCAQERLHLENWIPSNIEAYLGKCVVVYFDDILIYSACLNDHLLHVTSVRQILRKEILFANLEKYIFCTNEVGFRGFVVSSHGVKVDSEKVNTI</sequence>
<feature type="domain" description="Reverse transcriptase" evidence="1">
    <location>
        <begin position="183"/>
        <end position="247"/>
    </location>
</feature>
<dbReference type="EMBL" id="QJKJ01001664">
    <property type="protein sequence ID" value="RDY06575.1"/>
    <property type="molecule type" value="Genomic_DNA"/>
</dbReference>
<name>A0A371HUV7_MUCPR</name>
<reference evidence="3" key="1">
    <citation type="submission" date="2018-05" db="EMBL/GenBank/DDBJ databases">
        <title>Draft genome of Mucuna pruriens seed.</title>
        <authorList>
            <person name="Nnadi N.E."/>
            <person name="Vos R."/>
            <person name="Hasami M.H."/>
            <person name="Devisetty U.K."/>
            <person name="Aguiy J.C."/>
        </authorList>
    </citation>
    <scope>NUCLEOTIDE SEQUENCE [LARGE SCALE GENOMIC DNA]</scope>
    <source>
        <strain evidence="3">JCA_2017</strain>
    </source>
</reference>
<protein>
    <submittedName>
        <fullName evidence="3">Retrovirus-related Pol polyprotein from transposon opus</fullName>
    </submittedName>
</protein>
<dbReference type="Pfam" id="PF00078">
    <property type="entry name" value="RVT_1"/>
    <property type="match status" value="1"/>
</dbReference>
<dbReference type="SUPFAM" id="SSF56672">
    <property type="entry name" value="DNA/RNA polymerases"/>
    <property type="match status" value="1"/>
</dbReference>